<gene>
    <name evidence="1" type="ORF">G4D63_14780</name>
</gene>
<dbReference type="Proteomes" id="UP000481043">
    <property type="component" value="Unassembled WGS sequence"/>
</dbReference>
<sequence>MKYRQLDFNEALKVTIEEMEMNLQLLVEKLLLEYKLIFEKKNFDFDAGFEREGSNPFTPGYHSSVSIGIADQSGELIDLHIVKIWECERYFLGMPISRNILGSKVIGELLDESLEEVKMELQEYIEEALLDDD</sequence>
<proteinExistence type="predicted"/>
<name>A0A6M0Q9F9_9BACI</name>
<evidence type="ECO:0000313" key="1">
    <source>
        <dbReference type="EMBL" id="NEY73001.1"/>
    </source>
</evidence>
<dbReference type="AlphaFoldDB" id="A0A6M0Q9F9"/>
<accession>A0A6M0Q9F9</accession>
<dbReference type="EMBL" id="JAAIWM010000005">
    <property type="protein sequence ID" value="NEY73001.1"/>
    <property type="molecule type" value="Genomic_DNA"/>
</dbReference>
<evidence type="ECO:0000313" key="2">
    <source>
        <dbReference type="Proteomes" id="UP000481043"/>
    </source>
</evidence>
<protein>
    <submittedName>
        <fullName evidence="1">Uncharacterized protein</fullName>
    </submittedName>
</protein>
<reference evidence="1 2" key="1">
    <citation type="submission" date="2020-02" db="EMBL/GenBank/DDBJ databases">
        <title>Bacillus aquiflavi sp. nov., isolated from yellow water of strong flavor Chinese baijiu in Yibin region of China.</title>
        <authorList>
            <person name="Xie J."/>
        </authorList>
    </citation>
    <scope>NUCLEOTIDE SEQUENCE [LARGE SCALE GENOMIC DNA]</scope>
    <source>
        <strain evidence="1 2">SA4</strain>
    </source>
</reference>
<dbReference type="RefSeq" id="WP_163180468.1">
    <property type="nucleotide sequence ID" value="NZ_JAAIWM010000005.1"/>
</dbReference>
<keyword evidence="2" id="KW-1185">Reference proteome</keyword>
<comment type="caution">
    <text evidence="1">The sequence shown here is derived from an EMBL/GenBank/DDBJ whole genome shotgun (WGS) entry which is preliminary data.</text>
</comment>
<organism evidence="1 2">
    <name type="scientific">Bacillus mesophilus</name>
    <dbReference type="NCBI Taxonomy" id="1808955"/>
    <lineage>
        <taxon>Bacteria</taxon>
        <taxon>Bacillati</taxon>
        <taxon>Bacillota</taxon>
        <taxon>Bacilli</taxon>
        <taxon>Bacillales</taxon>
        <taxon>Bacillaceae</taxon>
        <taxon>Bacillus</taxon>
    </lineage>
</organism>